<dbReference type="Proteomes" id="UP000268007">
    <property type="component" value="Unassembled WGS sequence"/>
</dbReference>
<organism evidence="1 2">
    <name type="scientific">Mucilaginibacter gracilis</name>
    <dbReference type="NCBI Taxonomy" id="423350"/>
    <lineage>
        <taxon>Bacteria</taxon>
        <taxon>Pseudomonadati</taxon>
        <taxon>Bacteroidota</taxon>
        <taxon>Sphingobacteriia</taxon>
        <taxon>Sphingobacteriales</taxon>
        <taxon>Sphingobacteriaceae</taxon>
        <taxon>Mucilaginibacter</taxon>
    </lineage>
</organism>
<name>A0A495IXW5_9SPHI</name>
<dbReference type="AlphaFoldDB" id="A0A495IXW5"/>
<dbReference type="OrthoDB" id="982085at2"/>
<sequence length="145" mass="15989">MFEKLFLLVKNNAGKAVIENPEIAAKDREAVITEASSTIIDVLKAHIETGKMKDLVSFFQLSGVYNNPLVNSMVNKFANRLNKYYGITPNVAYVVADELIPTVMVQLVQQSKNETKEFGLGSMFSKLTGNRTDLSGLVNNMLLAS</sequence>
<dbReference type="RefSeq" id="WP_121197117.1">
    <property type="nucleotide sequence ID" value="NZ_RBKU01000001.1"/>
</dbReference>
<evidence type="ECO:0000313" key="2">
    <source>
        <dbReference type="Proteomes" id="UP000268007"/>
    </source>
</evidence>
<evidence type="ECO:0000313" key="1">
    <source>
        <dbReference type="EMBL" id="RKR81412.1"/>
    </source>
</evidence>
<keyword evidence="2" id="KW-1185">Reference proteome</keyword>
<comment type="caution">
    <text evidence="1">The sequence shown here is derived from an EMBL/GenBank/DDBJ whole genome shotgun (WGS) entry which is preliminary data.</text>
</comment>
<reference evidence="1 2" key="1">
    <citation type="submission" date="2018-10" db="EMBL/GenBank/DDBJ databases">
        <title>Genomic Encyclopedia of Archaeal and Bacterial Type Strains, Phase II (KMG-II): from individual species to whole genera.</title>
        <authorList>
            <person name="Goeker M."/>
        </authorList>
    </citation>
    <scope>NUCLEOTIDE SEQUENCE [LARGE SCALE GENOMIC DNA]</scope>
    <source>
        <strain evidence="1 2">DSM 18602</strain>
    </source>
</reference>
<proteinExistence type="predicted"/>
<accession>A0A495IXW5</accession>
<dbReference type="EMBL" id="RBKU01000001">
    <property type="protein sequence ID" value="RKR81412.1"/>
    <property type="molecule type" value="Genomic_DNA"/>
</dbReference>
<gene>
    <name evidence="1" type="ORF">BDD43_1558</name>
</gene>
<protein>
    <submittedName>
        <fullName evidence="1">Uncharacterized protein</fullName>
    </submittedName>
</protein>